<dbReference type="InterPro" id="IPR001689">
    <property type="entry name" value="Flag_FliM"/>
</dbReference>
<dbReference type="Pfam" id="PF02154">
    <property type="entry name" value="FliM"/>
    <property type="match status" value="1"/>
</dbReference>
<proteinExistence type="inferred from homology"/>
<feature type="domain" description="Flagellar motor switch protein FliN-like C-terminal" evidence="11">
    <location>
        <begin position="257"/>
        <end position="323"/>
    </location>
</feature>
<keyword evidence="9" id="KW-0975">Bacterial flagellum</keyword>
<dbReference type="EMBL" id="FZNO01000006">
    <property type="protein sequence ID" value="SNR42231.1"/>
    <property type="molecule type" value="Genomic_DNA"/>
</dbReference>
<dbReference type="PANTHER" id="PTHR30034:SF6">
    <property type="entry name" value="YOP PROTEINS TRANSLOCATION PROTEIN Q"/>
    <property type="match status" value="1"/>
</dbReference>
<dbReference type="InterPro" id="IPR001543">
    <property type="entry name" value="FliN-like_C"/>
</dbReference>
<evidence type="ECO:0000256" key="9">
    <source>
        <dbReference type="ARBA" id="ARBA00023143"/>
    </source>
</evidence>
<keyword evidence="8" id="KW-0472">Membrane</keyword>
<accession>A0A238W746</accession>
<reference evidence="12 13" key="1">
    <citation type="submission" date="2017-06" db="EMBL/GenBank/DDBJ databases">
        <authorList>
            <person name="Kim H.J."/>
            <person name="Triplett B.A."/>
        </authorList>
    </citation>
    <scope>NUCLEOTIDE SEQUENCE [LARGE SCALE GENOMIC DNA]</scope>
    <source>
        <strain evidence="12 13">DSM 44272</strain>
    </source>
</reference>
<evidence type="ECO:0000256" key="4">
    <source>
        <dbReference type="ARBA" id="ARBA00021898"/>
    </source>
</evidence>
<dbReference type="GO" id="GO:0003774">
    <property type="term" value="F:cytoskeletal motor activity"/>
    <property type="evidence" value="ECO:0007669"/>
    <property type="project" value="InterPro"/>
</dbReference>
<dbReference type="Gene3D" id="3.40.1550.10">
    <property type="entry name" value="CheC-like"/>
    <property type="match status" value="1"/>
</dbReference>
<dbReference type="CDD" id="cd17908">
    <property type="entry name" value="FliM"/>
    <property type="match status" value="1"/>
</dbReference>
<comment type="similarity">
    <text evidence="3">Belongs to the FliM family.</text>
</comment>
<dbReference type="GO" id="GO:0005886">
    <property type="term" value="C:plasma membrane"/>
    <property type="evidence" value="ECO:0007669"/>
    <property type="project" value="UniProtKB-SubCell"/>
</dbReference>
<dbReference type="Proteomes" id="UP000198403">
    <property type="component" value="Unassembled WGS sequence"/>
</dbReference>
<dbReference type="GO" id="GO:0071978">
    <property type="term" value="P:bacterial-type flagellum-dependent swarming motility"/>
    <property type="evidence" value="ECO:0007669"/>
    <property type="project" value="TreeGrafter"/>
</dbReference>
<dbReference type="AlphaFoldDB" id="A0A238W746"/>
<dbReference type="PIRSF" id="PIRSF002888">
    <property type="entry name" value="FliM"/>
    <property type="match status" value="1"/>
</dbReference>
<dbReference type="InterPro" id="IPR036429">
    <property type="entry name" value="SpoA-like_sf"/>
</dbReference>
<gene>
    <name evidence="12" type="ORF">SAMN06272737_106168</name>
</gene>
<dbReference type="PRINTS" id="PR00955">
    <property type="entry name" value="FLGMOTORFLIM"/>
</dbReference>
<keyword evidence="12" id="KW-0966">Cell projection</keyword>
<evidence type="ECO:0000313" key="12">
    <source>
        <dbReference type="EMBL" id="SNR42231.1"/>
    </source>
</evidence>
<evidence type="ECO:0000256" key="10">
    <source>
        <dbReference type="SAM" id="MobiDB-lite"/>
    </source>
</evidence>
<evidence type="ECO:0000256" key="2">
    <source>
        <dbReference type="ARBA" id="ARBA00004202"/>
    </source>
</evidence>
<name>A0A238W746_9ACTN</name>
<keyword evidence="13" id="KW-1185">Reference proteome</keyword>
<evidence type="ECO:0000256" key="1">
    <source>
        <dbReference type="ARBA" id="ARBA00004117"/>
    </source>
</evidence>
<keyword evidence="6" id="KW-0145">Chemotaxis</keyword>
<keyword evidence="12" id="KW-0969">Cilium</keyword>
<feature type="region of interest" description="Disordered" evidence="10">
    <location>
        <begin position="1"/>
        <end position="50"/>
    </location>
</feature>
<dbReference type="SUPFAM" id="SSF101801">
    <property type="entry name" value="Surface presentation of antigens (SPOA)"/>
    <property type="match status" value="1"/>
</dbReference>
<dbReference type="GO" id="GO:0050918">
    <property type="term" value="P:positive chemotaxis"/>
    <property type="evidence" value="ECO:0007669"/>
    <property type="project" value="TreeGrafter"/>
</dbReference>
<dbReference type="Pfam" id="PF01052">
    <property type="entry name" value="FliMN_C"/>
    <property type="match status" value="1"/>
</dbReference>
<keyword evidence="12" id="KW-0282">Flagellum</keyword>
<evidence type="ECO:0000256" key="6">
    <source>
        <dbReference type="ARBA" id="ARBA00022500"/>
    </source>
</evidence>
<dbReference type="SUPFAM" id="SSF103039">
    <property type="entry name" value="CheC-like"/>
    <property type="match status" value="1"/>
</dbReference>
<evidence type="ECO:0000256" key="3">
    <source>
        <dbReference type="ARBA" id="ARBA00011049"/>
    </source>
</evidence>
<evidence type="ECO:0000256" key="8">
    <source>
        <dbReference type="ARBA" id="ARBA00023136"/>
    </source>
</evidence>
<dbReference type="GO" id="GO:0009425">
    <property type="term" value="C:bacterial-type flagellum basal body"/>
    <property type="evidence" value="ECO:0007669"/>
    <property type="project" value="UniProtKB-SubCell"/>
</dbReference>
<dbReference type="Gene3D" id="2.30.330.10">
    <property type="entry name" value="SpoA-like"/>
    <property type="match status" value="1"/>
</dbReference>
<organism evidence="12 13">
    <name type="scientific">Blastococcus mobilis</name>
    <dbReference type="NCBI Taxonomy" id="1938746"/>
    <lineage>
        <taxon>Bacteria</taxon>
        <taxon>Bacillati</taxon>
        <taxon>Actinomycetota</taxon>
        <taxon>Actinomycetes</taxon>
        <taxon>Geodermatophilales</taxon>
        <taxon>Geodermatophilaceae</taxon>
        <taxon>Blastococcus</taxon>
    </lineage>
</organism>
<keyword evidence="5" id="KW-1003">Cell membrane</keyword>
<dbReference type="InterPro" id="IPR028976">
    <property type="entry name" value="CheC-like_sf"/>
</dbReference>
<dbReference type="PANTHER" id="PTHR30034">
    <property type="entry name" value="FLAGELLAR MOTOR SWITCH PROTEIN FLIM"/>
    <property type="match status" value="1"/>
</dbReference>
<evidence type="ECO:0000256" key="5">
    <source>
        <dbReference type="ARBA" id="ARBA00022475"/>
    </source>
</evidence>
<feature type="compositionally biased region" description="Basic and acidic residues" evidence="10">
    <location>
        <begin position="37"/>
        <end position="50"/>
    </location>
</feature>
<evidence type="ECO:0000259" key="11">
    <source>
        <dbReference type="Pfam" id="PF01052"/>
    </source>
</evidence>
<dbReference type="RefSeq" id="WP_254920474.1">
    <property type="nucleotide sequence ID" value="NZ_FZNO01000006.1"/>
</dbReference>
<keyword evidence="7" id="KW-0283">Flagellar rotation</keyword>
<evidence type="ECO:0000313" key="13">
    <source>
        <dbReference type="Proteomes" id="UP000198403"/>
    </source>
</evidence>
<comment type="subcellular location">
    <subcellularLocation>
        <location evidence="1">Bacterial flagellum basal body</location>
    </subcellularLocation>
    <subcellularLocation>
        <location evidence="2">Cell membrane</location>
        <topology evidence="2">Peripheral membrane protein</topology>
    </subcellularLocation>
</comment>
<evidence type="ECO:0000256" key="7">
    <source>
        <dbReference type="ARBA" id="ARBA00022779"/>
    </source>
</evidence>
<protein>
    <recommendedName>
        <fullName evidence="4">Flagellar motor switch protein FliM</fullName>
    </recommendedName>
</protein>
<sequence>MTQPETGRAPGKAGPLSPEASPTAPSLPGSGTSGRSRRGEPRTYDFRRPTKLSREHVRVLQIAQESFARQATTILTTFLRAGARLELVGIEQFSYDDYLVTLPNPVFITTFTLEPLAGKGLLAYPLDMAMAIVDHMLGGSGRAEQPNRPMTAMESAITDHLLGRLLDEFAASFASITDIQPALNGFEYNPLLAQAASGSDTVMVATFAMAVGAREGEATLVLPFSSFAQALNNAASPQLSETALAKRKRAAEALTARLNLVPVDVSVRFAPLTVSSADLLSLAVGDVLLLRHPPDAPLEVTTNDVTFAYAIASNHRRRLAAAIVPTPYAAAKDTA</sequence>